<organism evidence="5">
    <name type="scientific">Haemonchus placei</name>
    <name type="common">Barber's pole worm</name>
    <dbReference type="NCBI Taxonomy" id="6290"/>
    <lineage>
        <taxon>Eukaryota</taxon>
        <taxon>Metazoa</taxon>
        <taxon>Ecdysozoa</taxon>
        <taxon>Nematoda</taxon>
        <taxon>Chromadorea</taxon>
        <taxon>Rhabditida</taxon>
        <taxon>Rhabditina</taxon>
        <taxon>Rhabditomorpha</taxon>
        <taxon>Strongyloidea</taxon>
        <taxon>Trichostrongylidae</taxon>
        <taxon>Haemonchus</taxon>
    </lineage>
</organism>
<reference evidence="3 4" key="2">
    <citation type="submission" date="2018-11" db="EMBL/GenBank/DDBJ databases">
        <authorList>
            <consortium name="Pathogen Informatics"/>
        </authorList>
    </citation>
    <scope>NUCLEOTIDE SEQUENCE [LARGE SCALE GENOMIC DNA]</scope>
    <source>
        <strain evidence="3 4">MHpl1</strain>
    </source>
</reference>
<dbReference type="Proteomes" id="UP000268014">
    <property type="component" value="Unassembled WGS sequence"/>
</dbReference>
<dbReference type="OMA" id="IDITIGH"/>
<keyword evidence="1" id="KW-0812">Transmembrane</keyword>
<dbReference type="STRING" id="6290.A0A0N4W5I8"/>
<name>A0A0N4W5I8_HAEPC</name>
<evidence type="ECO:0000313" key="4">
    <source>
        <dbReference type="Proteomes" id="UP000268014"/>
    </source>
</evidence>
<dbReference type="InterPro" id="IPR043603">
    <property type="entry name" value="Phlebo_G2_C"/>
</dbReference>
<evidence type="ECO:0000313" key="3">
    <source>
        <dbReference type="EMBL" id="VDO25295.1"/>
    </source>
</evidence>
<feature type="transmembrane region" description="Helical" evidence="1">
    <location>
        <begin position="192"/>
        <end position="219"/>
    </location>
</feature>
<evidence type="ECO:0000313" key="5">
    <source>
        <dbReference type="WBParaSite" id="HPLM_0000523201-mRNA-1"/>
    </source>
</evidence>
<gene>
    <name evidence="3" type="ORF">HPLM_LOCUS5224</name>
</gene>
<accession>A0A0N4W5I8</accession>
<keyword evidence="1" id="KW-1133">Transmembrane helix</keyword>
<dbReference type="Pfam" id="PF19019">
    <property type="entry name" value="Phlebo_G2_C"/>
    <property type="match status" value="1"/>
</dbReference>
<evidence type="ECO:0000259" key="2">
    <source>
        <dbReference type="Pfam" id="PF19019"/>
    </source>
</evidence>
<dbReference type="EMBL" id="UZAF01016305">
    <property type="protein sequence ID" value="VDO25295.1"/>
    <property type="molecule type" value="Genomic_DNA"/>
</dbReference>
<dbReference type="AlphaFoldDB" id="A0A0N4W5I8"/>
<sequence>MPWESIRTLHGSDEAEMPLETPYGKISRSGDDIISVSEEEELISKIESKIVKEAAAMIQHLACDIKFTQLSGCYNCPQGADFSADCISNADSMVTANCESQKFTFSCKIIRKNIWILLNFQKSLINERCSVSGGANGNFFVLQGKLTYHISNGDTLFGHDTYILPLSHQRFSDITLPDIEPLIRIINHHWKFALGAIGSALTLAMLTYLFGPVVLIYILKALLHILARNN</sequence>
<keyword evidence="4" id="KW-1185">Reference proteome</keyword>
<keyword evidence="1" id="KW-0472">Membrane</keyword>
<proteinExistence type="predicted"/>
<reference evidence="5" key="1">
    <citation type="submission" date="2017-02" db="UniProtKB">
        <authorList>
            <consortium name="WormBaseParasite"/>
        </authorList>
    </citation>
    <scope>IDENTIFICATION</scope>
</reference>
<evidence type="ECO:0000256" key="1">
    <source>
        <dbReference type="SAM" id="Phobius"/>
    </source>
</evidence>
<dbReference type="OrthoDB" id="5877039at2759"/>
<dbReference type="Gene3D" id="2.60.40.3770">
    <property type="match status" value="1"/>
</dbReference>
<protein>
    <submittedName>
        <fullName evidence="5">Phlebo_G2_C domain-containing protein</fullName>
    </submittedName>
</protein>
<feature type="domain" description="Phlebovirus glycoprotein G2 C-terminal" evidence="2">
    <location>
        <begin position="62"/>
        <end position="146"/>
    </location>
</feature>
<dbReference type="WBParaSite" id="HPLM_0000523201-mRNA-1">
    <property type="protein sequence ID" value="HPLM_0000523201-mRNA-1"/>
    <property type="gene ID" value="HPLM_0000523201"/>
</dbReference>